<accession>B1M1R8</accession>
<evidence type="ECO:0000313" key="2">
    <source>
        <dbReference type="Proteomes" id="UP000006589"/>
    </source>
</evidence>
<dbReference type="GeneID" id="91146299"/>
<protein>
    <submittedName>
        <fullName evidence="1">Uncharacterized protein</fullName>
    </submittedName>
</protein>
<dbReference type="RefSeq" id="WP_012322588.1">
    <property type="nucleotide sequence ID" value="NC_010505.1"/>
</dbReference>
<dbReference type="eggNOG" id="ENOG502ZNSY">
    <property type="taxonomic scope" value="Bacteria"/>
</dbReference>
<proteinExistence type="predicted"/>
<dbReference type="PATRIC" id="fig|426355.14.peg.5766"/>
<dbReference type="HOGENOM" id="CLU_1137007_0_0_5"/>
<dbReference type="Proteomes" id="UP000006589">
    <property type="component" value="Chromosome"/>
</dbReference>
<name>B1M1R8_METRJ</name>
<dbReference type="AlphaFoldDB" id="B1M1R8"/>
<dbReference type="EMBL" id="CP001001">
    <property type="protein sequence ID" value="ACB27651.1"/>
    <property type="molecule type" value="Genomic_DNA"/>
</dbReference>
<organism evidence="1 2">
    <name type="scientific">Methylobacterium radiotolerans (strain ATCC 27329 / DSM 1819 / JCM 2831 / NBRC 15690 / NCIMB 10815 / 0-1)</name>
    <dbReference type="NCBI Taxonomy" id="426355"/>
    <lineage>
        <taxon>Bacteria</taxon>
        <taxon>Pseudomonadati</taxon>
        <taxon>Pseudomonadota</taxon>
        <taxon>Alphaproteobacteria</taxon>
        <taxon>Hyphomicrobiales</taxon>
        <taxon>Methylobacteriaceae</taxon>
        <taxon>Methylobacterium</taxon>
    </lineage>
</organism>
<gene>
    <name evidence="1" type="ordered locus">Mrad2831_5706</name>
</gene>
<sequence>MAASRTKAITLAGSPATHSHVRIEKRSAGARRRAAAAQPITARDREIQPGAATVPCPYELGTFIPATVNRQVDVLAAERARGDITDAQLFVGRLIQAVYERGSGARLGSGGWDISGSRDQTIAHELAIIYSVEDAERVRKFSARLERAVGSVGARFLRAILTEGWTFRTYAAARGKGSEKGTAQVAAHFRFLLEGLTAAQHTARGAGRPTPDDVYLADAESVPARIAAAKAWDEAPEEVEAPAA</sequence>
<dbReference type="KEGG" id="mrd:Mrad2831_5706"/>
<reference evidence="1 2" key="1">
    <citation type="submission" date="2008-03" db="EMBL/GenBank/DDBJ databases">
        <title>Complete sequence of chromosome of Methylobacterium radiotolerans JCM 2831.</title>
        <authorList>
            <consortium name="US DOE Joint Genome Institute"/>
            <person name="Copeland A."/>
            <person name="Lucas S."/>
            <person name="Lapidus A."/>
            <person name="Glavina del Rio T."/>
            <person name="Dalin E."/>
            <person name="Tice H."/>
            <person name="Bruce D."/>
            <person name="Goodwin L."/>
            <person name="Pitluck S."/>
            <person name="Kiss H."/>
            <person name="Brettin T."/>
            <person name="Detter J.C."/>
            <person name="Han C."/>
            <person name="Kuske C.R."/>
            <person name="Schmutz J."/>
            <person name="Larimer F."/>
            <person name="Land M."/>
            <person name="Hauser L."/>
            <person name="Kyrpides N."/>
            <person name="Mikhailova N."/>
            <person name="Marx C.J."/>
            <person name="Richardson P."/>
        </authorList>
    </citation>
    <scope>NUCLEOTIDE SEQUENCE [LARGE SCALE GENOMIC DNA]</scope>
    <source>
        <strain evidence="2">ATCC 27329 / DSM 1819 / JCM 2831 / NBRC 15690 / NCIMB 10815 / 0-1</strain>
    </source>
</reference>
<evidence type="ECO:0000313" key="1">
    <source>
        <dbReference type="EMBL" id="ACB27651.1"/>
    </source>
</evidence>